<dbReference type="OrthoDB" id="4151528at2759"/>
<reference evidence="9 10" key="1">
    <citation type="submission" date="2013-03" db="EMBL/GenBank/DDBJ databases">
        <title>The Genome Sequence of Cladophialophora carrionii CBS 160.54.</title>
        <authorList>
            <consortium name="The Broad Institute Genomics Platform"/>
            <person name="Cuomo C."/>
            <person name="de Hoog S."/>
            <person name="Gorbushina A."/>
            <person name="Walker B."/>
            <person name="Young S.K."/>
            <person name="Zeng Q."/>
            <person name="Gargeya S."/>
            <person name="Fitzgerald M."/>
            <person name="Haas B."/>
            <person name="Abouelleil A."/>
            <person name="Allen A.W."/>
            <person name="Alvarado L."/>
            <person name="Arachchi H.M."/>
            <person name="Berlin A.M."/>
            <person name="Chapman S.B."/>
            <person name="Gainer-Dewar J."/>
            <person name="Goldberg J."/>
            <person name="Griggs A."/>
            <person name="Gujja S."/>
            <person name="Hansen M."/>
            <person name="Howarth C."/>
            <person name="Imamovic A."/>
            <person name="Ireland A."/>
            <person name="Larimer J."/>
            <person name="McCowan C."/>
            <person name="Murphy C."/>
            <person name="Pearson M."/>
            <person name="Poon T.W."/>
            <person name="Priest M."/>
            <person name="Roberts A."/>
            <person name="Saif S."/>
            <person name="Shea T."/>
            <person name="Sisk P."/>
            <person name="Sykes S."/>
            <person name="Wortman J."/>
            <person name="Nusbaum C."/>
            <person name="Birren B."/>
        </authorList>
    </citation>
    <scope>NUCLEOTIDE SEQUENCE [LARGE SCALE GENOMIC DNA]</scope>
    <source>
        <strain evidence="9 10">CBS 160.54</strain>
    </source>
</reference>
<feature type="transmembrane region" description="Helical" evidence="7">
    <location>
        <begin position="33"/>
        <end position="53"/>
    </location>
</feature>
<feature type="transmembrane region" description="Helical" evidence="7">
    <location>
        <begin position="224"/>
        <end position="244"/>
    </location>
</feature>
<feature type="compositionally biased region" description="Basic and acidic residues" evidence="6">
    <location>
        <begin position="380"/>
        <end position="400"/>
    </location>
</feature>
<feature type="transmembrane region" description="Helical" evidence="7">
    <location>
        <begin position="65"/>
        <end position="87"/>
    </location>
</feature>
<gene>
    <name evidence="9" type="ORF">G647_03495</name>
</gene>
<evidence type="ECO:0000256" key="4">
    <source>
        <dbReference type="ARBA" id="ARBA00023136"/>
    </source>
</evidence>
<dbReference type="AlphaFoldDB" id="V9DBQ6"/>
<dbReference type="Proteomes" id="UP000030678">
    <property type="component" value="Unassembled WGS sequence"/>
</dbReference>
<evidence type="ECO:0000256" key="2">
    <source>
        <dbReference type="ARBA" id="ARBA00022692"/>
    </source>
</evidence>
<evidence type="ECO:0000256" key="6">
    <source>
        <dbReference type="SAM" id="MobiDB-lite"/>
    </source>
</evidence>
<dbReference type="EMBL" id="KB822704">
    <property type="protein sequence ID" value="ETI24126.1"/>
    <property type="molecule type" value="Genomic_DNA"/>
</dbReference>
<evidence type="ECO:0000256" key="5">
    <source>
        <dbReference type="ARBA" id="ARBA00038359"/>
    </source>
</evidence>
<dbReference type="VEuPathDB" id="FungiDB:G647_03495"/>
<feature type="domain" description="Rhodopsin" evidence="8">
    <location>
        <begin position="49"/>
        <end position="288"/>
    </location>
</feature>
<feature type="transmembrane region" description="Helical" evidence="7">
    <location>
        <begin position="142"/>
        <end position="165"/>
    </location>
</feature>
<organism evidence="9 10">
    <name type="scientific">Cladophialophora carrionii CBS 160.54</name>
    <dbReference type="NCBI Taxonomy" id="1279043"/>
    <lineage>
        <taxon>Eukaryota</taxon>
        <taxon>Fungi</taxon>
        <taxon>Dikarya</taxon>
        <taxon>Ascomycota</taxon>
        <taxon>Pezizomycotina</taxon>
        <taxon>Eurotiomycetes</taxon>
        <taxon>Chaetothyriomycetidae</taxon>
        <taxon>Chaetothyriales</taxon>
        <taxon>Herpotrichiellaceae</taxon>
        <taxon>Cladophialophora</taxon>
    </lineage>
</organism>
<protein>
    <recommendedName>
        <fullName evidence="8">Rhodopsin domain-containing protein</fullName>
    </recommendedName>
</protein>
<feature type="transmembrane region" description="Helical" evidence="7">
    <location>
        <begin position="107"/>
        <end position="130"/>
    </location>
</feature>
<feature type="compositionally biased region" description="Basic and acidic residues" evidence="6">
    <location>
        <begin position="350"/>
        <end position="363"/>
    </location>
</feature>
<evidence type="ECO:0000256" key="7">
    <source>
        <dbReference type="SAM" id="Phobius"/>
    </source>
</evidence>
<evidence type="ECO:0000313" key="9">
    <source>
        <dbReference type="EMBL" id="ETI24126.1"/>
    </source>
</evidence>
<keyword evidence="4 7" id="KW-0472">Membrane</keyword>
<sequence>MLKNCTLADAIALGKLQEQVCGLKPESRQHTLLVVNLVTGSLAIFAVFLRLASRYLVSKQIWSDDIVISVAAILVIPFCGLGTWMAVHGLGKHTWDNSVWTATKIFQIFWVDEIFYIVILMLTKVSILLFYMRIFPSRGFQILCNTMLAFVVLSGVVVLLCQLLQCLPVRFNWDKSIRGAKCINVNALTYGHAGINIFQDVLILALPIPWIMRLKLELNQKIGLVIMFQVGTFACVTAAVRLRFLAEFGGTNSTDPLWDNTDCTIWTAAETYSAIICSCLPAIRALYKTSRKGTMTDASSNRRSLTVLSARGAVAAVFSSSKSRSSHQDTIEEHRLDLAEEWEQKYAEADRRHGPITITHKDLGSSGGGGGGPRRAYMPDLKEEPDLETRHSDASSDHVASRTRPTSPHAY</sequence>
<proteinExistence type="inferred from homology"/>
<keyword evidence="3 7" id="KW-1133">Transmembrane helix</keyword>
<dbReference type="PANTHER" id="PTHR33048">
    <property type="entry name" value="PTH11-LIKE INTEGRAL MEMBRANE PROTEIN (AFU_ORTHOLOGUE AFUA_5G11245)"/>
    <property type="match status" value="1"/>
</dbReference>
<dbReference type="GO" id="GO:0016020">
    <property type="term" value="C:membrane"/>
    <property type="evidence" value="ECO:0007669"/>
    <property type="project" value="UniProtKB-SubCell"/>
</dbReference>
<dbReference type="InterPro" id="IPR049326">
    <property type="entry name" value="Rhodopsin_dom_fungi"/>
</dbReference>
<accession>V9DBQ6</accession>
<dbReference type="PANTHER" id="PTHR33048:SF47">
    <property type="entry name" value="INTEGRAL MEMBRANE PROTEIN-RELATED"/>
    <property type="match status" value="1"/>
</dbReference>
<keyword evidence="2 7" id="KW-0812">Transmembrane</keyword>
<dbReference type="HOGENOM" id="CLU_028200_0_1_1"/>
<name>V9DBQ6_9EURO</name>
<feature type="region of interest" description="Disordered" evidence="6">
    <location>
        <begin position="350"/>
        <end position="411"/>
    </location>
</feature>
<feature type="transmembrane region" description="Helical" evidence="7">
    <location>
        <begin position="264"/>
        <end position="287"/>
    </location>
</feature>
<evidence type="ECO:0000259" key="8">
    <source>
        <dbReference type="Pfam" id="PF20684"/>
    </source>
</evidence>
<dbReference type="RefSeq" id="XP_008726062.1">
    <property type="nucleotide sequence ID" value="XM_008727840.1"/>
</dbReference>
<comment type="similarity">
    <text evidence="5">Belongs to the SAT4 family.</text>
</comment>
<evidence type="ECO:0000256" key="1">
    <source>
        <dbReference type="ARBA" id="ARBA00004141"/>
    </source>
</evidence>
<evidence type="ECO:0000256" key="3">
    <source>
        <dbReference type="ARBA" id="ARBA00022989"/>
    </source>
</evidence>
<dbReference type="InterPro" id="IPR052337">
    <property type="entry name" value="SAT4-like"/>
</dbReference>
<comment type="subcellular location">
    <subcellularLocation>
        <location evidence="1">Membrane</location>
        <topology evidence="1">Multi-pass membrane protein</topology>
    </subcellularLocation>
</comment>
<dbReference type="Pfam" id="PF20684">
    <property type="entry name" value="Fung_rhodopsin"/>
    <property type="match status" value="1"/>
</dbReference>
<feature type="transmembrane region" description="Helical" evidence="7">
    <location>
        <begin position="193"/>
        <end position="212"/>
    </location>
</feature>
<dbReference type="GeneID" id="19981988"/>
<evidence type="ECO:0000313" key="10">
    <source>
        <dbReference type="Proteomes" id="UP000030678"/>
    </source>
</evidence>